<dbReference type="InterPro" id="IPR023395">
    <property type="entry name" value="MCP_dom_sf"/>
</dbReference>
<dbReference type="InterPro" id="IPR018247">
    <property type="entry name" value="EF_Hand_1_Ca_BS"/>
</dbReference>
<dbReference type="PROSITE" id="PS50920">
    <property type="entry name" value="SOLCAR"/>
    <property type="match status" value="2"/>
</dbReference>
<name>A0A9W7BBN2_9STRA</name>
<evidence type="ECO:0000313" key="11">
    <source>
        <dbReference type="EMBL" id="GMH83529.1"/>
    </source>
</evidence>
<proteinExistence type="inferred from homology"/>
<evidence type="ECO:0000256" key="5">
    <source>
        <dbReference type="ARBA" id="ARBA00022737"/>
    </source>
</evidence>
<dbReference type="PANTHER" id="PTHR45667">
    <property type="entry name" value="S-ADENOSYLMETHIONINE MITOCHONDRIAL CARRIER PROTEIN"/>
    <property type="match status" value="1"/>
</dbReference>
<dbReference type="GO" id="GO:0016020">
    <property type="term" value="C:membrane"/>
    <property type="evidence" value="ECO:0007669"/>
    <property type="project" value="UniProtKB-SubCell"/>
</dbReference>
<feature type="repeat" description="Solcar" evidence="8">
    <location>
        <begin position="145"/>
        <end position="221"/>
    </location>
</feature>
<dbReference type="EMBL" id="BRXX01000027">
    <property type="protein sequence ID" value="GMH83529.1"/>
    <property type="molecule type" value="Genomic_DNA"/>
</dbReference>
<evidence type="ECO:0000256" key="8">
    <source>
        <dbReference type="PROSITE-ProRule" id="PRU00282"/>
    </source>
</evidence>
<keyword evidence="10" id="KW-0732">Signal</keyword>
<evidence type="ECO:0000256" key="4">
    <source>
        <dbReference type="ARBA" id="ARBA00022692"/>
    </source>
</evidence>
<dbReference type="SUPFAM" id="SSF103506">
    <property type="entry name" value="Mitochondrial carrier"/>
    <property type="match status" value="1"/>
</dbReference>
<feature type="signal peptide" evidence="10">
    <location>
        <begin position="1"/>
        <end position="19"/>
    </location>
</feature>
<sequence>MRYLILFLLVFCYACSSLAPQLPPRTSAASKARRESLKKTFILVASCTASASPALATAVNVTTPTRTSSTIKTNPPTTPPRLKVLNVTEVLVKDKVVLRRLDSPLTETVVDPVTLNQYKEFRFANNWPKKLRPPRWKVKDTSLREAAIAGAVGGALTEVVRTSVLFPISTIKTRLQVATNESDTTLSDLTRNVYGGIIPAALISVPSAATWFGTRDLVKDFIATSGGDASRIAAVVLASGIAGLADVSVRAPVDLIVTRSQASSTGIDTSWLDLDQDGKVTKEELSLSLGSALQEGWRKVPTLVVTDLPFSLARTATYLTLKQSGALSDVLSGIPNSTTRDSLLLVLCASVCALLTTPLDVARTKLIVENTNDSNVIECLQGIVREEGAKGLMKGVLLRTIYWGVIVAAITPLRSLGYTAFRDVILLNT</sequence>
<evidence type="ECO:0000256" key="9">
    <source>
        <dbReference type="RuleBase" id="RU000488"/>
    </source>
</evidence>
<evidence type="ECO:0000256" key="3">
    <source>
        <dbReference type="ARBA" id="ARBA00022448"/>
    </source>
</evidence>
<evidence type="ECO:0008006" key="13">
    <source>
        <dbReference type="Google" id="ProtNLM"/>
    </source>
</evidence>
<evidence type="ECO:0000256" key="7">
    <source>
        <dbReference type="ARBA" id="ARBA00023136"/>
    </source>
</evidence>
<keyword evidence="3 9" id="KW-0813">Transport</keyword>
<keyword evidence="4 8" id="KW-0812">Transmembrane</keyword>
<dbReference type="Pfam" id="PF00153">
    <property type="entry name" value="Mito_carr"/>
    <property type="match status" value="2"/>
</dbReference>
<dbReference type="InterPro" id="IPR018108">
    <property type="entry name" value="MCP_transmembrane"/>
</dbReference>
<comment type="caution">
    <text evidence="11">The sequence shown here is derived from an EMBL/GenBank/DDBJ whole genome shotgun (WGS) entry which is preliminary data.</text>
</comment>
<comment type="similarity">
    <text evidence="2 9">Belongs to the mitochondrial carrier (TC 2.A.29) family.</text>
</comment>
<evidence type="ECO:0000256" key="2">
    <source>
        <dbReference type="ARBA" id="ARBA00006375"/>
    </source>
</evidence>
<evidence type="ECO:0000256" key="10">
    <source>
        <dbReference type="SAM" id="SignalP"/>
    </source>
</evidence>
<organism evidence="11 12">
    <name type="scientific">Triparma verrucosa</name>
    <dbReference type="NCBI Taxonomy" id="1606542"/>
    <lineage>
        <taxon>Eukaryota</taxon>
        <taxon>Sar</taxon>
        <taxon>Stramenopiles</taxon>
        <taxon>Ochrophyta</taxon>
        <taxon>Bolidophyceae</taxon>
        <taxon>Parmales</taxon>
        <taxon>Triparmaceae</taxon>
        <taxon>Triparma</taxon>
    </lineage>
</organism>
<feature type="repeat" description="Solcar" evidence="8">
    <location>
        <begin position="341"/>
        <end position="420"/>
    </location>
</feature>
<protein>
    <recommendedName>
        <fullName evidence="13">EF-hand domain-containing protein</fullName>
    </recommendedName>
</protein>
<comment type="subcellular location">
    <subcellularLocation>
        <location evidence="1">Membrane</location>
        <topology evidence="1">Multi-pass membrane protein</topology>
    </subcellularLocation>
</comment>
<feature type="chain" id="PRO_5040726425" description="EF-hand domain-containing protein" evidence="10">
    <location>
        <begin position="20"/>
        <end position="429"/>
    </location>
</feature>
<keyword evidence="12" id="KW-1185">Reference proteome</keyword>
<reference evidence="12" key="1">
    <citation type="journal article" date="2023" name="Commun. Biol.">
        <title>Genome analysis of Parmales, the sister group of diatoms, reveals the evolutionary specialization of diatoms from phago-mixotrophs to photoautotrophs.</title>
        <authorList>
            <person name="Ban H."/>
            <person name="Sato S."/>
            <person name="Yoshikawa S."/>
            <person name="Yamada K."/>
            <person name="Nakamura Y."/>
            <person name="Ichinomiya M."/>
            <person name="Sato N."/>
            <person name="Blanc-Mathieu R."/>
            <person name="Endo H."/>
            <person name="Kuwata A."/>
            <person name="Ogata H."/>
        </authorList>
    </citation>
    <scope>NUCLEOTIDE SEQUENCE [LARGE SCALE GENOMIC DNA]</scope>
    <source>
        <strain evidence="12">NIES 3699</strain>
    </source>
</reference>
<evidence type="ECO:0000313" key="12">
    <source>
        <dbReference type="Proteomes" id="UP001165160"/>
    </source>
</evidence>
<keyword evidence="5" id="KW-0677">Repeat</keyword>
<evidence type="ECO:0000256" key="1">
    <source>
        <dbReference type="ARBA" id="ARBA00004141"/>
    </source>
</evidence>
<accession>A0A9W7BBN2</accession>
<keyword evidence="7 8" id="KW-0472">Membrane</keyword>
<dbReference type="PROSITE" id="PS00018">
    <property type="entry name" value="EF_HAND_1"/>
    <property type="match status" value="1"/>
</dbReference>
<gene>
    <name evidence="11" type="ORF">TrVE_jg5567</name>
</gene>
<dbReference type="Gene3D" id="1.50.40.10">
    <property type="entry name" value="Mitochondrial carrier domain"/>
    <property type="match status" value="2"/>
</dbReference>
<evidence type="ECO:0000256" key="6">
    <source>
        <dbReference type="ARBA" id="ARBA00022989"/>
    </source>
</evidence>
<keyword evidence="6" id="KW-1133">Transmembrane helix</keyword>
<dbReference type="AlphaFoldDB" id="A0A9W7BBN2"/>
<dbReference type="Proteomes" id="UP001165160">
    <property type="component" value="Unassembled WGS sequence"/>
</dbReference>